<dbReference type="STRING" id="1329250.WOSG25_240150"/>
<sequence>MKGGESCVVMRKDKEYGLVSGDEELRILRQLDKEAASLKTYTKLVVTHKANTRDFDFEEQYFYSDTFKLINMAKNESVYQSADGGLKVIILYRSVRQILNSCLDGLGISNIVIGRGGFLVLNDMKAGDIKQLFNIAYSAYISGAKERAGWREYEKESIRTNAKVK</sequence>
<proteinExistence type="predicted"/>
<evidence type="ECO:0000313" key="1">
    <source>
        <dbReference type="EMBL" id="GAK32026.1"/>
    </source>
</evidence>
<dbReference type="EMBL" id="DF820507">
    <property type="protein sequence ID" value="GAK32026.1"/>
    <property type="molecule type" value="Genomic_DNA"/>
</dbReference>
<reference evidence="2" key="1">
    <citation type="journal article" date="2014" name="Genome Announc.">
        <title>Draft genome sequence of Weissella oryzae SG25T, isolated from fermented rice grains.</title>
        <authorList>
            <person name="Tanizawa Y."/>
            <person name="Fujisawa T."/>
            <person name="Mochizuki T."/>
            <person name="Kaminuma E."/>
            <person name="Suzuki Y."/>
            <person name="Nakamura Y."/>
            <person name="Tohno M."/>
        </authorList>
    </citation>
    <scope>NUCLEOTIDE SEQUENCE [LARGE SCALE GENOMIC DNA]</scope>
    <source>
        <strain evidence="2">DSM 25784 / JCM 18191 / LMG 30913 / SG25</strain>
    </source>
</reference>
<gene>
    <name evidence="1" type="ORF">WOSG25_240150</name>
</gene>
<protein>
    <submittedName>
        <fullName evidence="1">Surface antigen BspA-like</fullName>
    </submittedName>
</protein>
<dbReference type="Proteomes" id="UP000030643">
    <property type="component" value="Unassembled WGS sequence"/>
</dbReference>
<keyword evidence="2" id="KW-1185">Reference proteome</keyword>
<name>A0A069D3Q0_WEIOS</name>
<accession>A0A069D3Q0</accession>
<organism evidence="1 2">
    <name type="scientific">Weissella oryzae (strain DSM 25784 / JCM 18191 / LMG 30913 / SG25)</name>
    <dbReference type="NCBI Taxonomy" id="1329250"/>
    <lineage>
        <taxon>Bacteria</taxon>
        <taxon>Bacillati</taxon>
        <taxon>Bacillota</taxon>
        <taxon>Bacilli</taxon>
        <taxon>Lactobacillales</taxon>
        <taxon>Lactobacillaceae</taxon>
        <taxon>Weissella</taxon>
    </lineage>
</organism>
<evidence type="ECO:0000313" key="2">
    <source>
        <dbReference type="Proteomes" id="UP000030643"/>
    </source>
</evidence>
<dbReference type="AlphaFoldDB" id="A0A069D3Q0"/>